<keyword evidence="5" id="KW-1185">Reference proteome</keyword>
<dbReference type="InterPro" id="IPR000182">
    <property type="entry name" value="GNAT_dom"/>
</dbReference>
<dbReference type="SUPFAM" id="SSF55729">
    <property type="entry name" value="Acyl-CoA N-acyltransferases (Nat)"/>
    <property type="match status" value="1"/>
</dbReference>
<dbReference type="EMBL" id="JACJIA010000007">
    <property type="protein sequence ID" value="MBA8953751.1"/>
    <property type="molecule type" value="Genomic_DNA"/>
</dbReference>
<evidence type="ECO:0000259" key="3">
    <source>
        <dbReference type="PROSITE" id="PS51186"/>
    </source>
</evidence>
<evidence type="ECO:0000313" key="4">
    <source>
        <dbReference type="EMBL" id="MBA8953751.1"/>
    </source>
</evidence>
<name>A0A7W3LSZ7_ACTNM</name>
<dbReference type="InterPro" id="IPR016181">
    <property type="entry name" value="Acyl_CoA_acyltransferase"/>
</dbReference>
<dbReference type="Gene3D" id="3.40.630.30">
    <property type="match status" value="1"/>
</dbReference>
<dbReference type="PANTHER" id="PTHR43877:SF2">
    <property type="entry name" value="AMINOALKYLPHOSPHONATE N-ACETYLTRANSFERASE-RELATED"/>
    <property type="match status" value="1"/>
</dbReference>
<evidence type="ECO:0000313" key="5">
    <source>
        <dbReference type="Proteomes" id="UP000572680"/>
    </source>
</evidence>
<feature type="domain" description="N-acetyltransferase" evidence="3">
    <location>
        <begin position="3"/>
        <end position="143"/>
    </location>
</feature>
<evidence type="ECO:0000256" key="1">
    <source>
        <dbReference type="ARBA" id="ARBA00022679"/>
    </source>
</evidence>
<accession>A0A7W3LSZ7</accession>
<sequence>MDSQVTTITTDEGRRAAFDIRLRVFVAEQGVPEEIELDEHDATAAHFLAEAGGRPVGTARMLRRGGVGVLGRLAVLPEGRGSGLGAALVRAVEEHARREGLAAVELHAQTSARGFYERLGYAAFGEEDEEAGIPHVWMRKDLASR</sequence>
<dbReference type="Pfam" id="PF13673">
    <property type="entry name" value="Acetyltransf_10"/>
    <property type="match status" value="1"/>
</dbReference>
<dbReference type="AlphaFoldDB" id="A0A7W3LSZ7"/>
<dbReference type="GO" id="GO:0016747">
    <property type="term" value="F:acyltransferase activity, transferring groups other than amino-acyl groups"/>
    <property type="evidence" value="ECO:0007669"/>
    <property type="project" value="InterPro"/>
</dbReference>
<gene>
    <name evidence="4" type="ORF">HNR61_005404</name>
</gene>
<dbReference type="Proteomes" id="UP000572680">
    <property type="component" value="Unassembled WGS sequence"/>
</dbReference>
<evidence type="ECO:0000256" key="2">
    <source>
        <dbReference type="ARBA" id="ARBA00023315"/>
    </source>
</evidence>
<keyword evidence="1 4" id="KW-0808">Transferase</keyword>
<reference evidence="4 5" key="1">
    <citation type="submission" date="2020-08" db="EMBL/GenBank/DDBJ databases">
        <title>Genomic Encyclopedia of Type Strains, Phase IV (KMG-IV): sequencing the most valuable type-strain genomes for metagenomic binning, comparative biology and taxonomic classification.</title>
        <authorList>
            <person name="Goeker M."/>
        </authorList>
    </citation>
    <scope>NUCLEOTIDE SEQUENCE [LARGE SCALE GENOMIC DNA]</scope>
    <source>
        <strain evidence="4 5">DSM 44197</strain>
    </source>
</reference>
<organism evidence="4 5">
    <name type="scientific">Actinomadura namibiensis</name>
    <dbReference type="NCBI Taxonomy" id="182080"/>
    <lineage>
        <taxon>Bacteria</taxon>
        <taxon>Bacillati</taxon>
        <taxon>Actinomycetota</taxon>
        <taxon>Actinomycetes</taxon>
        <taxon>Streptosporangiales</taxon>
        <taxon>Thermomonosporaceae</taxon>
        <taxon>Actinomadura</taxon>
    </lineage>
</organism>
<dbReference type="InterPro" id="IPR050832">
    <property type="entry name" value="Bact_Acetyltransf"/>
</dbReference>
<dbReference type="PANTHER" id="PTHR43877">
    <property type="entry name" value="AMINOALKYLPHOSPHONATE N-ACETYLTRANSFERASE-RELATED-RELATED"/>
    <property type="match status" value="1"/>
</dbReference>
<dbReference type="PROSITE" id="PS51186">
    <property type="entry name" value="GNAT"/>
    <property type="match status" value="1"/>
</dbReference>
<keyword evidence="2 4" id="KW-0012">Acyltransferase</keyword>
<dbReference type="RefSeq" id="WP_182845907.1">
    <property type="nucleotide sequence ID" value="NZ_BAAALP010000107.1"/>
</dbReference>
<protein>
    <submittedName>
        <fullName evidence="4">Putative GNAT family N-acyltransferase</fullName>
    </submittedName>
</protein>
<comment type="caution">
    <text evidence="4">The sequence shown here is derived from an EMBL/GenBank/DDBJ whole genome shotgun (WGS) entry which is preliminary data.</text>
</comment>
<proteinExistence type="predicted"/>
<dbReference type="CDD" id="cd04301">
    <property type="entry name" value="NAT_SF"/>
    <property type="match status" value="1"/>
</dbReference>